<dbReference type="PRINTS" id="PR00038">
    <property type="entry name" value="HTHLUXR"/>
</dbReference>
<keyword evidence="9" id="KW-1185">Reference proteome</keyword>
<organism evidence="8 9">
    <name type="scientific">Pseudoduganella aquatica</name>
    <dbReference type="NCBI Taxonomy" id="2660641"/>
    <lineage>
        <taxon>Bacteria</taxon>
        <taxon>Pseudomonadati</taxon>
        <taxon>Pseudomonadota</taxon>
        <taxon>Betaproteobacteria</taxon>
        <taxon>Burkholderiales</taxon>
        <taxon>Oxalobacteraceae</taxon>
        <taxon>Telluria group</taxon>
        <taxon>Pseudoduganella</taxon>
    </lineage>
</organism>
<dbReference type="PROSITE" id="PS50043">
    <property type="entry name" value="HTH_LUXR_2"/>
    <property type="match status" value="1"/>
</dbReference>
<gene>
    <name evidence="8" type="ORF">GTP77_22995</name>
</gene>
<dbReference type="CDD" id="cd06170">
    <property type="entry name" value="LuxR_C_like"/>
    <property type="match status" value="1"/>
</dbReference>
<proteinExistence type="predicted"/>
<dbReference type="GO" id="GO:0006355">
    <property type="term" value="P:regulation of DNA-templated transcription"/>
    <property type="evidence" value="ECO:0007669"/>
    <property type="project" value="InterPro"/>
</dbReference>
<dbReference type="SMART" id="SM00448">
    <property type="entry name" value="REC"/>
    <property type="match status" value="1"/>
</dbReference>
<evidence type="ECO:0000259" key="7">
    <source>
        <dbReference type="PROSITE" id="PS50110"/>
    </source>
</evidence>
<keyword evidence="2" id="KW-0805">Transcription regulation</keyword>
<dbReference type="Proteomes" id="UP000450676">
    <property type="component" value="Unassembled WGS sequence"/>
</dbReference>
<accession>A0A7X4KNE1</accession>
<keyword evidence="1 5" id="KW-0597">Phosphoprotein</keyword>
<feature type="domain" description="HTH luxR-type" evidence="6">
    <location>
        <begin position="150"/>
        <end position="215"/>
    </location>
</feature>
<dbReference type="GO" id="GO:0000160">
    <property type="term" value="P:phosphorelay signal transduction system"/>
    <property type="evidence" value="ECO:0007669"/>
    <property type="project" value="InterPro"/>
</dbReference>
<dbReference type="InterPro" id="IPR016032">
    <property type="entry name" value="Sig_transdc_resp-reg_C-effctor"/>
</dbReference>
<dbReference type="SMART" id="SM00421">
    <property type="entry name" value="HTH_LUXR"/>
    <property type="match status" value="1"/>
</dbReference>
<evidence type="ECO:0000313" key="9">
    <source>
        <dbReference type="Proteomes" id="UP000450676"/>
    </source>
</evidence>
<evidence type="ECO:0000256" key="2">
    <source>
        <dbReference type="ARBA" id="ARBA00023015"/>
    </source>
</evidence>
<protein>
    <submittedName>
        <fullName evidence="8">Response regulator</fullName>
    </submittedName>
</protein>
<dbReference type="RefSeq" id="WP_161074483.1">
    <property type="nucleotide sequence ID" value="NZ_WWCU01000033.1"/>
</dbReference>
<dbReference type="InterPro" id="IPR011006">
    <property type="entry name" value="CheY-like_superfamily"/>
</dbReference>
<feature type="modified residue" description="4-aspartylphosphate" evidence="5">
    <location>
        <position position="59"/>
    </location>
</feature>
<evidence type="ECO:0000259" key="6">
    <source>
        <dbReference type="PROSITE" id="PS50043"/>
    </source>
</evidence>
<sequence length="220" mass="23951">MNETNNLGVLLADDQPVMRLGFAALLRQLDDAFVFHEADTPKGALELARSVEPTIALIDLFLAGSLGFDLIKRLRAAAPGMAILVVSAHDERLYAERALRAGARGYVMKHAAAKAMKQAVQAVRGGKVWLSEALRDDLVNRIASAGQPDDPAELHSLSDREITVFRLIGQGLKKGDIARELSLSPHTVETYRSNIKKKLGLASGAELYRQAFLRSQTLPV</sequence>
<dbReference type="EMBL" id="WWCU01000033">
    <property type="protein sequence ID" value="MYN10194.1"/>
    <property type="molecule type" value="Genomic_DNA"/>
</dbReference>
<dbReference type="InterPro" id="IPR058245">
    <property type="entry name" value="NreC/VraR/RcsB-like_REC"/>
</dbReference>
<dbReference type="SUPFAM" id="SSF46894">
    <property type="entry name" value="C-terminal effector domain of the bipartite response regulators"/>
    <property type="match status" value="1"/>
</dbReference>
<evidence type="ECO:0000256" key="5">
    <source>
        <dbReference type="PROSITE-ProRule" id="PRU00169"/>
    </source>
</evidence>
<dbReference type="GO" id="GO:0003677">
    <property type="term" value="F:DNA binding"/>
    <property type="evidence" value="ECO:0007669"/>
    <property type="project" value="UniProtKB-KW"/>
</dbReference>
<dbReference type="Pfam" id="PF00196">
    <property type="entry name" value="GerE"/>
    <property type="match status" value="1"/>
</dbReference>
<reference evidence="8 9" key="1">
    <citation type="submission" date="2019-12" db="EMBL/GenBank/DDBJ databases">
        <title>Novel species isolated from a subtropical stream in China.</title>
        <authorList>
            <person name="Lu H."/>
        </authorList>
    </citation>
    <scope>NUCLEOTIDE SEQUENCE [LARGE SCALE GENOMIC DNA]</scope>
    <source>
        <strain evidence="8 9">FT127W</strain>
    </source>
</reference>
<comment type="caution">
    <text evidence="8">The sequence shown here is derived from an EMBL/GenBank/DDBJ whole genome shotgun (WGS) entry which is preliminary data.</text>
</comment>
<dbReference type="InterPro" id="IPR000792">
    <property type="entry name" value="Tscrpt_reg_LuxR_C"/>
</dbReference>
<dbReference type="SUPFAM" id="SSF52172">
    <property type="entry name" value="CheY-like"/>
    <property type="match status" value="1"/>
</dbReference>
<evidence type="ECO:0000313" key="8">
    <source>
        <dbReference type="EMBL" id="MYN10194.1"/>
    </source>
</evidence>
<keyword evidence="3" id="KW-0238">DNA-binding</keyword>
<dbReference type="InterPro" id="IPR001789">
    <property type="entry name" value="Sig_transdc_resp-reg_receiver"/>
</dbReference>
<evidence type="ECO:0000256" key="4">
    <source>
        <dbReference type="ARBA" id="ARBA00023163"/>
    </source>
</evidence>
<dbReference type="CDD" id="cd17535">
    <property type="entry name" value="REC_NarL-like"/>
    <property type="match status" value="1"/>
</dbReference>
<feature type="domain" description="Response regulatory" evidence="7">
    <location>
        <begin position="8"/>
        <end position="124"/>
    </location>
</feature>
<evidence type="ECO:0000256" key="3">
    <source>
        <dbReference type="ARBA" id="ARBA00023125"/>
    </source>
</evidence>
<dbReference type="PROSITE" id="PS50110">
    <property type="entry name" value="RESPONSE_REGULATORY"/>
    <property type="match status" value="1"/>
</dbReference>
<dbReference type="InterPro" id="IPR039420">
    <property type="entry name" value="WalR-like"/>
</dbReference>
<dbReference type="PANTHER" id="PTHR43214">
    <property type="entry name" value="TWO-COMPONENT RESPONSE REGULATOR"/>
    <property type="match status" value="1"/>
</dbReference>
<keyword evidence="4" id="KW-0804">Transcription</keyword>
<dbReference type="AlphaFoldDB" id="A0A7X4KNE1"/>
<name>A0A7X4KNE1_9BURK</name>
<dbReference type="Pfam" id="PF00072">
    <property type="entry name" value="Response_reg"/>
    <property type="match status" value="1"/>
</dbReference>
<dbReference type="Gene3D" id="3.40.50.2300">
    <property type="match status" value="1"/>
</dbReference>
<evidence type="ECO:0000256" key="1">
    <source>
        <dbReference type="ARBA" id="ARBA00022553"/>
    </source>
</evidence>
<dbReference type="PANTHER" id="PTHR43214:SF41">
    <property type="entry name" value="NITRATE_NITRITE RESPONSE REGULATOR PROTEIN NARP"/>
    <property type="match status" value="1"/>
</dbReference>